<evidence type="ECO:0000259" key="6">
    <source>
        <dbReference type="Pfam" id="PF00425"/>
    </source>
</evidence>
<dbReference type="RefSeq" id="WP_136167906.1">
    <property type="nucleotide sequence ID" value="NZ_KZ819089.1"/>
</dbReference>
<evidence type="ECO:0000313" key="8">
    <source>
        <dbReference type="Proteomes" id="UP000296159"/>
    </source>
</evidence>
<comment type="catalytic activity">
    <reaction evidence="1">
        <text>chorismate = isochorismate</text>
        <dbReference type="Rhea" id="RHEA:18985"/>
        <dbReference type="ChEBI" id="CHEBI:29748"/>
        <dbReference type="ChEBI" id="CHEBI:29780"/>
        <dbReference type="EC" id="5.4.4.2"/>
    </reaction>
</comment>
<comment type="similarity">
    <text evidence="2">Belongs to the isochorismate synthase family.</text>
</comment>
<proteinExistence type="inferred from homology"/>
<comment type="caution">
    <text evidence="7">The sequence shown here is derived from an EMBL/GenBank/DDBJ whole genome shotgun (WGS) entry which is preliminary data.</text>
</comment>
<evidence type="ECO:0000256" key="1">
    <source>
        <dbReference type="ARBA" id="ARBA00000799"/>
    </source>
</evidence>
<dbReference type="Proteomes" id="UP000296159">
    <property type="component" value="Unassembled WGS sequence"/>
</dbReference>
<organism evidence="7 8">
    <name type="scientific">Brenneria corticis</name>
    <dbReference type="NCBI Taxonomy" id="2173106"/>
    <lineage>
        <taxon>Bacteria</taxon>
        <taxon>Pseudomonadati</taxon>
        <taxon>Pseudomonadota</taxon>
        <taxon>Gammaproteobacteria</taxon>
        <taxon>Enterobacterales</taxon>
        <taxon>Pectobacteriaceae</taxon>
        <taxon>Brenneria</taxon>
    </lineage>
</organism>
<dbReference type="AlphaFoldDB" id="A0A2U1TR21"/>
<dbReference type="SUPFAM" id="SSF56322">
    <property type="entry name" value="ADC synthase"/>
    <property type="match status" value="1"/>
</dbReference>
<dbReference type="InterPro" id="IPR005801">
    <property type="entry name" value="ADC_synthase"/>
</dbReference>
<evidence type="ECO:0000256" key="2">
    <source>
        <dbReference type="ARBA" id="ARBA00005297"/>
    </source>
</evidence>
<keyword evidence="8" id="KW-1185">Reference proteome</keyword>
<dbReference type="EMBL" id="QDKH01000026">
    <property type="protein sequence ID" value="PWC11853.1"/>
    <property type="molecule type" value="Genomic_DNA"/>
</dbReference>
<dbReference type="GO" id="GO:0008909">
    <property type="term" value="F:isochorismate synthase activity"/>
    <property type="evidence" value="ECO:0007669"/>
    <property type="project" value="UniProtKB-EC"/>
</dbReference>
<accession>A0A2U1TR21</accession>
<dbReference type="PANTHER" id="PTHR42839">
    <property type="entry name" value="ISOCHORISMATE SYNTHASE ENTC"/>
    <property type="match status" value="1"/>
</dbReference>
<protein>
    <recommendedName>
        <fullName evidence="3">isochorismate synthase</fullName>
        <ecNumber evidence="3">5.4.4.2</ecNumber>
    </recommendedName>
    <alternativeName>
        <fullName evidence="5">Isochorismate mutase</fullName>
    </alternativeName>
</protein>
<dbReference type="Pfam" id="PF00425">
    <property type="entry name" value="Chorismate_bind"/>
    <property type="match status" value="1"/>
</dbReference>
<dbReference type="NCBIfam" id="TIGR00543">
    <property type="entry name" value="isochor_syn"/>
    <property type="match status" value="1"/>
</dbReference>
<dbReference type="InterPro" id="IPR004561">
    <property type="entry name" value="IsoChor_synthase"/>
</dbReference>
<evidence type="ECO:0000256" key="3">
    <source>
        <dbReference type="ARBA" id="ARBA00012824"/>
    </source>
</evidence>
<name>A0A2U1TR21_9GAMM</name>
<sequence length="375" mass="41797">MGTPFHHHGFLFSSAFRSLYTEGVFKTLTWPASDPAALCQKVAHEFELARLAGITRPIVVGAIPFDVRQPSSLYIPHACHFLSREAFKRKLSATPQTPLRIVDQQPHPQREYFLAMVESAVNTIRQGKLQKIVLSRLQSLQVEHPLNTIALLATLAEQNPNGYYFHLPLAEKRYLFGASPELLLRQQGRSIWSTPLAGTAKRAADEQQDRDNRDRLLASRKDRHEHQLVIEEIRKTLADYCSSLSIPPQPELLQTPNLWHLASPIAGQLKADNSQSLSLAGLLHPTPALCGVPKEKARRLISELEPFERGVFGGIVGWSDDEGNGEWAVTIRCGTSQQQNIQLYAGAGIVADSDPAAEWLEIEAKMRTMLRALGQ</sequence>
<dbReference type="PANTHER" id="PTHR42839:SF2">
    <property type="entry name" value="ISOCHORISMATE SYNTHASE ENTC"/>
    <property type="match status" value="1"/>
</dbReference>
<dbReference type="EC" id="5.4.4.2" evidence="3"/>
<reference evidence="7 8" key="1">
    <citation type="submission" date="2018-04" db="EMBL/GenBank/DDBJ databases">
        <title>Brenneria corticis sp.nov.</title>
        <authorList>
            <person name="Li Y."/>
        </authorList>
    </citation>
    <scope>NUCLEOTIDE SEQUENCE [LARGE SCALE GENOMIC DNA]</scope>
    <source>
        <strain evidence="7 8">CFCC 11842</strain>
    </source>
</reference>
<evidence type="ECO:0000256" key="4">
    <source>
        <dbReference type="ARBA" id="ARBA00023235"/>
    </source>
</evidence>
<evidence type="ECO:0000256" key="5">
    <source>
        <dbReference type="ARBA" id="ARBA00041564"/>
    </source>
</evidence>
<gene>
    <name evidence="7" type="ORF">DDT56_18665</name>
</gene>
<feature type="domain" description="Chorismate-utilising enzyme C-terminal" evidence="6">
    <location>
        <begin position="110"/>
        <end position="365"/>
    </location>
</feature>
<dbReference type="InterPro" id="IPR015890">
    <property type="entry name" value="Chorismate_C"/>
</dbReference>
<evidence type="ECO:0000313" key="7">
    <source>
        <dbReference type="EMBL" id="PWC11853.1"/>
    </source>
</evidence>
<dbReference type="Gene3D" id="3.60.120.10">
    <property type="entry name" value="Anthranilate synthase"/>
    <property type="match status" value="1"/>
</dbReference>
<keyword evidence="4" id="KW-0413">Isomerase</keyword>